<dbReference type="GO" id="GO:0005524">
    <property type="term" value="F:ATP binding"/>
    <property type="evidence" value="ECO:0007669"/>
    <property type="project" value="UniProtKB-UniRule"/>
</dbReference>
<keyword evidence="5 14" id="KW-0812">Transmembrane</keyword>
<evidence type="ECO:0000256" key="14">
    <source>
        <dbReference type="SAM" id="Phobius"/>
    </source>
</evidence>
<dbReference type="PANTHER" id="PTHR46204:SF8">
    <property type="entry name" value="PROTEIN KINASE DOMAIN-CONTAINING PROTEIN"/>
    <property type="match status" value="1"/>
</dbReference>
<dbReference type="InterPro" id="IPR001245">
    <property type="entry name" value="Ser-Thr/Tyr_kinase_cat_dom"/>
</dbReference>
<dbReference type="SMART" id="SM00220">
    <property type="entry name" value="S_TKc"/>
    <property type="match status" value="1"/>
</dbReference>
<keyword evidence="8" id="KW-0418">Kinase</keyword>
<comment type="caution">
    <text evidence="17">The sequence shown here is derived from an EMBL/GenBank/DDBJ whole genome shotgun (WGS) entry which is preliminary data.</text>
</comment>
<evidence type="ECO:0000256" key="3">
    <source>
        <dbReference type="ARBA" id="ARBA00022527"/>
    </source>
</evidence>
<name>A0AAP0QKB0_9ROSI</name>
<evidence type="ECO:0000256" key="15">
    <source>
        <dbReference type="SAM" id="SignalP"/>
    </source>
</evidence>
<dbReference type="GO" id="GO:0005886">
    <property type="term" value="C:plasma membrane"/>
    <property type="evidence" value="ECO:0007669"/>
    <property type="project" value="UniProtKB-SubCell"/>
</dbReference>
<feature type="binding site" evidence="13">
    <location>
        <position position="350"/>
    </location>
    <ligand>
        <name>ATP</name>
        <dbReference type="ChEBI" id="CHEBI:30616"/>
    </ligand>
</feature>
<keyword evidence="4" id="KW-0808">Transferase</keyword>
<organism evidence="17 18">
    <name type="scientific">Citrus x changshan-huyou</name>
    <dbReference type="NCBI Taxonomy" id="2935761"/>
    <lineage>
        <taxon>Eukaryota</taxon>
        <taxon>Viridiplantae</taxon>
        <taxon>Streptophyta</taxon>
        <taxon>Embryophyta</taxon>
        <taxon>Tracheophyta</taxon>
        <taxon>Spermatophyta</taxon>
        <taxon>Magnoliopsida</taxon>
        <taxon>eudicotyledons</taxon>
        <taxon>Gunneridae</taxon>
        <taxon>Pentapetalae</taxon>
        <taxon>rosids</taxon>
        <taxon>malvids</taxon>
        <taxon>Sapindales</taxon>
        <taxon>Rutaceae</taxon>
        <taxon>Aurantioideae</taxon>
        <taxon>Citrus</taxon>
    </lineage>
</organism>
<evidence type="ECO:0000313" key="18">
    <source>
        <dbReference type="Proteomes" id="UP001428341"/>
    </source>
</evidence>
<keyword evidence="2" id="KW-1003">Cell membrane</keyword>
<dbReference type="GO" id="GO:0019199">
    <property type="term" value="F:transmembrane receptor protein kinase activity"/>
    <property type="evidence" value="ECO:0007669"/>
    <property type="project" value="InterPro"/>
</dbReference>
<keyword evidence="18" id="KW-1185">Reference proteome</keyword>
<evidence type="ECO:0000256" key="2">
    <source>
        <dbReference type="ARBA" id="ARBA00022475"/>
    </source>
</evidence>
<feature type="chain" id="PRO_5043001851" description="Protein kinase domain-containing protein" evidence="15">
    <location>
        <begin position="20"/>
        <end position="626"/>
    </location>
</feature>
<evidence type="ECO:0000256" key="7">
    <source>
        <dbReference type="ARBA" id="ARBA00022741"/>
    </source>
</evidence>
<protein>
    <recommendedName>
        <fullName evidence="16">Protein kinase domain-containing protein</fullName>
    </recommendedName>
</protein>
<dbReference type="PANTHER" id="PTHR46204">
    <property type="entry name" value="CHITIN ELICITOR RECEPTOR KINASE 1-RELATED"/>
    <property type="match status" value="1"/>
</dbReference>
<comment type="subcellular location">
    <subcellularLocation>
        <location evidence="1">Cell membrane</location>
        <topology evidence="1">Single-pass membrane protein</topology>
    </subcellularLocation>
</comment>
<reference evidence="17 18" key="1">
    <citation type="submission" date="2024-05" db="EMBL/GenBank/DDBJ databases">
        <title>Haplotype-resolved chromosome-level genome assembly of Huyou (Citrus changshanensis).</title>
        <authorList>
            <person name="Miao C."/>
            <person name="Chen W."/>
            <person name="Wu Y."/>
            <person name="Wang L."/>
            <person name="Zhao S."/>
            <person name="Grierson D."/>
            <person name="Xu C."/>
            <person name="Chen K."/>
        </authorList>
    </citation>
    <scope>NUCLEOTIDE SEQUENCE [LARGE SCALE GENOMIC DNA]</scope>
    <source>
        <strain evidence="17">01-14</strain>
        <tissue evidence="17">Leaf</tissue>
    </source>
</reference>
<dbReference type="PROSITE" id="PS00107">
    <property type="entry name" value="PROTEIN_KINASE_ATP"/>
    <property type="match status" value="1"/>
</dbReference>
<evidence type="ECO:0000256" key="12">
    <source>
        <dbReference type="ARBA" id="ARBA00023157"/>
    </source>
</evidence>
<evidence type="ECO:0000256" key="1">
    <source>
        <dbReference type="ARBA" id="ARBA00004162"/>
    </source>
</evidence>
<feature type="transmembrane region" description="Helical" evidence="14">
    <location>
        <begin position="236"/>
        <end position="259"/>
    </location>
</feature>
<keyword evidence="11 14" id="KW-0472">Membrane</keyword>
<dbReference type="SUPFAM" id="SSF56112">
    <property type="entry name" value="Protein kinase-like (PK-like)"/>
    <property type="match status" value="1"/>
</dbReference>
<dbReference type="GO" id="GO:0004674">
    <property type="term" value="F:protein serine/threonine kinase activity"/>
    <property type="evidence" value="ECO:0007669"/>
    <property type="project" value="UniProtKB-KW"/>
</dbReference>
<evidence type="ECO:0000256" key="6">
    <source>
        <dbReference type="ARBA" id="ARBA00022729"/>
    </source>
</evidence>
<evidence type="ECO:0000256" key="10">
    <source>
        <dbReference type="ARBA" id="ARBA00022989"/>
    </source>
</evidence>
<gene>
    <name evidence="17" type="ORF">WN944_020261</name>
</gene>
<dbReference type="GO" id="GO:0045087">
    <property type="term" value="P:innate immune response"/>
    <property type="evidence" value="ECO:0007669"/>
    <property type="project" value="InterPro"/>
</dbReference>
<evidence type="ECO:0000313" key="17">
    <source>
        <dbReference type="EMBL" id="KAK9188856.1"/>
    </source>
</evidence>
<evidence type="ECO:0000256" key="13">
    <source>
        <dbReference type="PROSITE-ProRule" id="PRU10141"/>
    </source>
</evidence>
<dbReference type="InterPro" id="IPR008271">
    <property type="entry name" value="Ser/Thr_kinase_AS"/>
</dbReference>
<dbReference type="Gene3D" id="1.10.510.10">
    <property type="entry name" value="Transferase(Phosphotransferase) domain 1"/>
    <property type="match status" value="1"/>
</dbReference>
<dbReference type="InterPro" id="IPR017441">
    <property type="entry name" value="Protein_kinase_ATP_BS"/>
</dbReference>
<evidence type="ECO:0000256" key="5">
    <source>
        <dbReference type="ARBA" id="ARBA00022692"/>
    </source>
</evidence>
<evidence type="ECO:0000256" key="8">
    <source>
        <dbReference type="ARBA" id="ARBA00022777"/>
    </source>
</evidence>
<feature type="signal peptide" evidence="15">
    <location>
        <begin position="1"/>
        <end position="19"/>
    </location>
</feature>
<dbReference type="PROSITE" id="PS00108">
    <property type="entry name" value="PROTEIN_KINASE_ST"/>
    <property type="match status" value="1"/>
</dbReference>
<dbReference type="FunFam" id="1.10.510.10:FF:000468">
    <property type="entry name" value="PTI1-like tyrosine-protein kinase 3"/>
    <property type="match status" value="1"/>
</dbReference>
<keyword evidence="6 15" id="KW-0732">Signal</keyword>
<dbReference type="InterPro" id="IPR011009">
    <property type="entry name" value="Kinase-like_dom_sf"/>
</dbReference>
<dbReference type="PROSITE" id="PS50011">
    <property type="entry name" value="PROTEIN_KINASE_DOM"/>
    <property type="match status" value="1"/>
</dbReference>
<dbReference type="AlphaFoldDB" id="A0AAP0QKB0"/>
<evidence type="ECO:0000259" key="16">
    <source>
        <dbReference type="PROSITE" id="PS50011"/>
    </source>
</evidence>
<dbReference type="Gene3D" id="3.30.200.20">
    <property type="entry name" value="Phosphorylase Kinase, domain 1"/>
    <property type="match status" value="1"/>
</dbReference>
<dbReference type="EMBL" id="JBCGBO010000007">
    <property type="protein sequence ID" value="KAK9188856.1"/>
    <property type="molecule type" value="Genomic_DNA"/>
</dbReference>
<dbReference type="SUPFAM" id="SSF54106">
    <property type="entry name" value="LysM domain"/>
    <property type="match status" value="1"/>
</dbReference>
<keyword evidence="7 13" id="KW-0547">Nucleotide-binding</keyword>
<keyword evidence="9 13" id="KW-0067">ATP-binding</keyword>
<keyword evidence="10 14" id="KW-1133">Transmembrane helix</keyword>
<proteinExistence type="predicted"/>
<keyword evidence="3" id="KW-0723">Serine/threonine-protein kinase</keyword>
<dbReference type="InterPro" id="IPR044812">
    <property type="entry name" value="CERK1/LYK3-like"/>
</dbReference>
<evidence type="ECO:0000256" key="4">
    <source>
        <dbReference type="ARBA" id="ARBA00022679"/>
    </source>
</evidence>
<dbReference type="Pfam" id="PF07714">
    <property type="entry name" value="PK_Tyr_Ser-Thr"/>
    <property type="match status" value="1"/>
</dbReference>
<feature type="domain" description="Protein kinase" evidence="16">
    <location>
        <begin position="322"/>
        <end position="603"/>
    </location>
</feature>
<keyword evidence="12" id="KW-1015">Disulfide bond</keyword>
<sequence length="626" mass="69426">MATLYLFPCLLFFSSLASAFGSGIPIKPSVMDSFPCNEHINTCNALLYHINQGLPVERIASFYSANPSQIKPIFRGNQKDYLITVPCSCKDVNGTRGYFYDTPYKVQPNDTFVNVSAMIYSGQAWKVGGEENYFIAGVAVPIHLLCGCVETGTQVVVTYTVQQQDTLSNIATLLSAEISGIESMNKMVAQNPGYIDVCWVLFVPMELNGLPTAEKSEFNNALPWFWRSLSGKTHKWVIVIAVLSAVALLSVITLIIILLRRKRPEEKITEDAKHVSKAMSITNRAFSSQGQCKENTEDVTVLESERTIIFSLEEIEEATNNFDESRIIGRGGFGNVYFGLLGDREAAIKKMRSNKSKEFFAELKVLCKIHHINVVELFGYASGDDHLCLVYKYVGNGSLSDHLHDPLLKGHQPLTWTARTQIALDAAKGIEYIHDHTKARYVHRDIKTSNILLDDGLRAKVADFGLVKLEEPTNEKEMLATRLVGTPGYLPPESVMELQVTTKTDVFAFGVVLAELITGKRALIRDGSEPTKTKSLITIVNEVFRGEDPESALEEIIDGNLGSSYPLENVYKMAAVAEWCLNEDAVDRPEMRDIVAILSQIMITSTEWEASLGGDSQVFSGLFNGR</sequence>
<evidence type="ECO:0000256" key="9">
    <source>
        <dbReference type="ARBA" id="ARBA00022840"/>
    </source>
</evidence>
<dbReference type="InterPro" id="IPR000719">
    <property type="entry name" value="Prot_kinase_dom"/>
</dbReference>
<dbReference type="Gene3D" id="3.10.350.10">
    <property type="entry name" value="LysM domain"/>
    <property type="match status" value="1"/>
</dbReference>
<evidence type="ECO:0000256" key="11">
    <source>
        <dbReference type="ARBA" id="ARBA00023136"/>
    </source>
</evidence>
<dbReference type="InterPro" id="IPR036779">
    <property type="entry name" value="LysM_dom_sf"/>
</dbReference>
<dbReference type="Proteomes" id="UP001428341">
    <property type="component" value="Unassembled WGS sequence"/>
</dbReference>
<accession>A0AAP0QKB0</accession>